<dbReference type="PANTHER" id="PTHR22926">
    <property type="entry name" value="PHOSPHO-N-ACETYLMURAMOYL-PENTAPEPTIDE-TRANSFERASE"/>
    <property type="match status" value="1"/>
</dbReference>
<feature type="transmembrane region" description="Helical" evidence="8">
    <location>
        <begin position="67"/>
        <end position="87"/>
    </location>
</feature>
<organism evidence="9 10">
    <name type="scientific">Ramlibacter rhizophilus</name>
    <dbReference type="NCBI Taxonomy" id="1781167"/>
    <lineage>
        <taxon>Bacteria</taxon>
        <taxon>Pseudomonadati</taxon>
        <taxon>Pseudomonadota</taxon>
        <taxon>Betaproteobacteria</taxon>
        <taxon>Burkholderiales</taxon>
        <taxon>Comamonadaceae</taxon>
        <taxon>Ramlibacter</taxon>
    </lineage>
</organism>
<feature type="transmembrane region" description="Helical" evidence="8">
    <location>
        <begin position="125"/>
        <end position="148"/>
    </location>
</feature>
<dbReference type="GO" id="GO:0044038">
    <property type="term" value="P:cell wall macromolecule biosynthetic process"/>
    <property type="evidence" value="ECO:0007669"/>
    <property type="project" value="TreeGrafter"/>
</dbReference>
<dbReference type="RefSeq" id="WP_135286886.1">
    <property type="nucleotide sequence ID" value="NZ_SMLL01000008.1"/>
</dbReference>
<accession>A0A4Z0BCB0</accession>
<dbReference type="GO" id="GO:0016780">
    <property type="term" value="F:phosphotransferase activity, for other substituted phosphate groups"/>
    <property type="evidence" value="ECO:0007669"/>
    <property type="project" value="InterPro"/>
</dbReference>
<comment type="cofactor">
    <cofactor evidence="7">
        <name>Mg(2+)</name>
        <dbReference type="ChEBI" id="CHEBI:18420"/>
    </cofactor>
</comment>
<evidence type="ECO:0000313" key="9">
    <source>
        <dbReference type="EMBL" id="TFY96875.1"/>
    </source>
</evidence>
<feature type="transmembrane region" description="Helical" evidence="8">
    <location>
        <begin position="94"/>
        <end position="113"/>
    </location>
</feature>
<protein>
    <submittedName>
        <fullName evidence="9">Glycosyl transferase</fullName>
    </submittedName>
</protein>
<gene>
    <name evidence="9" type="ORF">EZ242_19575</name>
</gene>
<comment type="caution">
    <text evidence="9">The sequence shown here is derived from an EMBL/GenBank/DDBJ whole genome shotgun (WGS) entry which is preliminary data.</text>
</comment>
<feature type="transmembrane region" description="Helical" evidence="8">
    <location>
        <begin position="237"/>
        <end position="257"/>
    </location>
</feature>
<keyword evidence="7" id="KW-0460">Magnesium</keyword>
<proteinExistence type="predicted"/>
<feature type="transmembrane region" description="Helical" evidence="8">
    <location>
        <begin position="160"/>
        <end position="178"/>
    </location>
</feature>
<evidence type="ECO:0000313" key="10">
    <source>
        <dbReference type="Proteomes" id="UP000297564"/>
    </source>
</evidence>
<keyword evidence="4 8" id="KW-0812">Transmembrane</keyword>
<dbReference type="Pfam" id="PF00953">
    <property type="entry name" value="Glycos_transf_4"/>
    <property type="match status" value="1"/>
</dbReference>
<evidence type="ECO:0000256" key="3">
    <source>
        <dbReference type="ARBA" id="ARBA00022679"/>
    </source>
</evidence>
<dbReference type="GO" id="GO:0071555">
    <property type="term" value="P:cell wall organization"/>
    <property type="evidence" value="ECO:0007669"/>
    <property type="project" value="TreeGrafter"/>
</dbReference>
<feature type="transmembrane region" description="Helical" evidence="8">
    <location>
        <begin position="213"/>
        <end position="231"/>
    </location>
</feature>
<keyword evidence="10" id="KW-1185">Reference proteome</keyword>
<dbReference type="GO" id="GO:0046872">
    <property type="term" value="F:metal ion binding"/>
    <property type="evidence" value="ECO:0007669"/>
    <property type="project" value="UniProtKB-KW"/>
</dbReference>
<dbReference type="GO" id="GO:0005886">
    <property type="term" value="C:plasma membrane"/>
    <property type="evidence" value="ECO:0007669"/>
    <property type="project" value="UniProtKB-SubCell"/>
</dbReference>
<evidence type="ECO:0000256" key="5">
    <source>
        <dbReference type="ARBA" id="ARBA00022989"/>
    </source>
</evidence>
<keyword evidence="2" id="KW-1003">Cell membrane</keyword>
<reference evidence="9 10" key="1">
    <citation type="submission" date="2019-03" db="EMBL/GenBank/DDBJ databases">
        <title>Ramlibacter rhizophilus CCTCC AB2015357, whole genome shotgun sequence.</title>
        <authorList>
            <person name="Zhang X."/>
            <person name="Feng G."/>
            <person name="Zhu H."/>
        </authorList>
    </citation>
    <scope>NUCLEOTIDE SEQUENCE [LARGE SCALE GENOMIC DNA]</scope>
    <source>
        <strain evidence="9 10">CCTCC AB2015357</strain>
    </source>
</reference>
<feature type="transmembrane region" description="Helical" evidence="8">
    <location>
        <begin position="294"/>
        <end position="316"/>
    </location>
</feature>
<dbReference type="AlphaFoldDB" id="A0A4Z0BCB0"/>
<feature type="transmembrane region" description="Helical" evidence="8">
    <location>
        <begin position="322"/>
        <end position="343"/>
    </location>
</feature>
<dbReference type="OrthoDB" id="9783652at2"/>
<name>A0A4Z0BCB0_9BURK</name>
<keyword evidence="3 9" id="KW-0808">Transferase</keyword>
<keyword evidence="6 8" id="KW-0472">Membrane</keyword>
<dbReference type="EMBL" id="SMLL01000008">
    <property type="protein sequence ID" value="TFY96875.1"/>
    <property type="molecule type" value="Genomic_DNA"/>
</dbReference>
<keyword evidence="5 8" id="KW-1133">Transmembrane helix</keyword>
<dbReference type="GO" id="GO:0009103">
    <property type="term" value="P:lipopolysaccharide biosynthetic process"/>
    <property type="evidence" value="ECO:0007669"/>
    <property type="project" value="TreeGrafter"/>
</dbReference>
<evidence type="ECO:0000256" key="4">
    <source>
        <dbReference type="ARBA" id="ARBA00022692"/>
    </source>
</evidence>
<evidence type="ECO:0000256" key="7">
    <source>
        <dbReference type="PIRSR" id="PIRSR600715-1"/>
    </source>
</evidence>
<dbReference type="InterPro" id="IPR000715">
    <property type="entry name" value="Glycosyl_transferase_4"/>
</dbReference>
<dbReference type="CDD" id="cd06912">
    <property type="entry name" value="GT_MraY_like"/>
    <property type="match status" value="1"/>
</dbReference>
<evidence type="ECO:0000256" key="8">
    <source>
        <dbReference type="SAM" id="Phobius"/>
    </source>
</evidence>
<dbReference type="Proteomes" id="UP000297564">
    <property type="component" value="Unassembled WGS sequence"/>
</dbReference>
<feature type="binding site" evidence="7">
    <location>
        <position position="212"/>
    </location>
    <ligand>
        <name>Mg(2+)</name>
        <dbReference type="ChEBI" id="CHEBI:18420"/>
    </ligand>
</feature>
<evidence type="ECO:0000256" key="6">
    <source>
        <dbReference type="ARBA" id="ARBA00023136"/>
    </source>
</evidence>
<evidence type="ECO:0000256" key="2">
    <source>
        <dbReference type="ARBA" id="ARBA00022475"/>
    </source>
</evidence>
<evidence type="ECO:0000256" key="1">
    <source>
        <dbReference type="ARBA" id="ARBA00004651"/>
    </source>
</evidence>
<dbReference type="PANTHER" id="PTHR22926:SF3">
    <property type="entry name" value="UNDECAPRENYL-PHOSPHATE ALPHA-N-ACETYLGLUCOSAMINYL 1-PHOSPHATE TRANSFERASE"/>
    <property type="match status" value="1"/>
</dbReference>
<keyword evidence="7" id="KW-0479">Metal-binding</keyword>
<feature type="binding site" evidence="7">
    <location>
        <position position="152"/>
    </location>
    <ligand>
        <name>Mg(2+)</name>
        <dbReference type="ChEBI" id="CHEBI:18420"/>
    </ligand>
</feature>
<sequence>MSAILLAFAATLAACIALVQTQRWHGFLSLDSTEGVQKFHTAPTPRIGGAAISLGLLAAYPAADRNVLNLLAPMLLAGAPAFVAGLLEDVTKRVGILPRLLATMASGVLAWWLTGVAMRHTGLPLLDAALTATPLAVLFTAFAVGGLANAVNIIDGFNGLAGGSVALMFGAIGVIAWWHGDAALAGTCMLIASGALGFLVVNWPLGKIFLGDGGAYLLGFLLGWVAILLPMRNPSVTGWATLLVCAYPVLEVTFSFWRKSRREGCSPGQPDKVHLHMLVHRRVARRLIPDCPRVWQNGFTSLFAWGYTLLCAGLAVAWADSPVLLCASFAACALAYALVYARLTQFHWPRWRAAAWRRHAPPRTAALPAGGRPRP</sequence>
<comment type="subcellular location">
    <subcellularLocation>
        <location evidence="1">Cell membrane</location>
        <topology evidence="1">Multi-pass membrane protein</topology>
    </subcellularLocation>
</comment>
<feature type="transmembrane region" description="Helical" evidence="8">
    <location>
        <begin position="184"/>
        <end position="201"/>
    </location>
</feature>